<dbReference type="EMBL" id="QSID01000001">
    <property type="protein sequence ID" value="RHC68174.1"/>
    <property type="molecule type" value="Genomic_DNA"/>
</dbReference>
<dbReference type="InterPro" id="IPR001460">
    <property type="entry name" value="PCN-bd_Tpept"/>
</dbReference>
<feature type="domain" description="Penicillin-binding protein dimerisation" evidence="7">
    <location>
        <begin position="66"/>
        <end position="232"/>
    </location>
</feature>
<accession>A0A414B9S1</accession>
<feature type="transmembrane region" description="Helical" evidence="5">
    <location>
        <begin position="20"/>
        <end position="42"/>
    </location>
</feature>
<keyword evidence="5" id="KW-0812">Transmembrane</keyword>
<dbReference type="InterPro" id="IPR012338">
    <property type="entry name" value="Beta-lactam/transpept-like"/>
</dbReference>
<dbReference type="SUPFAM" id="SSF56601">
    <property type="entry name" value="beta-lactamase/transpeptidase-like"/>
    <property type="match status" value="1"/>
</dbReference>
<dbReference type="AlphaFoldDB" id="A0A414B9S1"/>
<dbReference type="Gene3D" id="3.40.710.10">
    <property type="entry name" value="DD-peptidase/beta-lactamase superfamily"/>
    <property type="match status" value="1"/>
</dbReference>
<evidence type="ECO:0000256" key="4">
    <source>
        <dbReference type="SAM" id="MobiDB-lite"/>
    </source>
</evidence>
<feature type="domain" description="Penicillin-binding protein transpeptidase" evidence="6">
    <location>
        <begin position="279"/>
        <end position="624"/>
    </location>
</feature>
<dbReference type="Gene3D" id="3.90.1310.10">
    <property type="entry name" value="Penicillin-binding protein 2a (Domain 2)"/>
    <property type="match status" value="1"/>
</dbReference>
<feature type="compositionally biased region" description="Low complexity" evidence="4">
    <location>
        <begin position="667"/>
        <end position="689"/>
    </location>
</feature>
<dbReference type="InterPro" id="IPR036138">
    <property type="entry name" value="PBP_dimer_sf"/>
</dbReference>
<evidence type="ECO:0000313" key="8">
    <source>
        <dbReference type="EMBL" id="RHC68174.1"/>
    </source>
</evidence>
<feature type="region of interest" description="Disordered" evidence="4">
    <location>
        <begin position="646"/>
        <end position="701"/>
    </location>
</feature>
<dbReference type="Proteomes" id="UP000284621">
    <property type="component" value="Unassembled WGS sequence"/>
</dbReference>
<evidence type="ECO:0000259" key="7">
    <source>
        <dbReference type="Pfam" id="PF03717"/>
    </source>
</evidence>
<dbReference type="RefSeq" id="WP_118380363.1">
    <property type="nucleotide sequence ID" value="NZ_CABJFJ010000001.1"/>
</dbReference>
<feature type="compositionally biased region" description="Basic and acidic residues" evidence="4">
    <location>
        <begin position="341"/>
        <end position="352"/>
    </location>
</feature>
<evidence type="ECO:0000256" key="5">
    <source>
        <dbReference type="SAM" id="Phobius"/>
    </source>
</evidence>
<name>A0A414B9S1_9FIRM</name>
<evidence type="ECO:0000256" key="1">
    <source>
        <dbReference type="ARBA" id="ARBA00004370"/>
    </source>
</evidence>
<dbReference type="SUPFAM" id="SSF56519">
    <property type="entry name" value="Penicillin binding protein dimerisation domain"/>
    <property type="match status" value="1"/>
</dbReference>
<comment type="caution">
    <text evidence="8">The sequence shown here is derived from an EMBL/GenBank/DDBJ whole genome shotgun (WGS) entry which is preliminary data.</text>
</comment>
<feature type="compositionally biased region" description="Low complexity" evidence="4">
    <location>
        <begin position="650"/>
        <end position="660"/>
    </location>
</feature>
<dbReference type="GO" id="GO:0071555">
    <property type="term" value="P:cell wall organization"/>
    <property type="evidence" value="ECO:0007669"/>
    <property type="project" value="TreeGrafter"/>
</dbReference>
<reference evidence="8 9" key="1">
    <citation type="submission" date="2018-08" db="EMBL/GenBank/DDBJ databases">
        <title>A genome reference for cultivated species of the human gut microbiota.</title>
        <authorList>
            <person name="Zou Y."/>
            <person name="Xue W."/>
            <person name="Luo G."/>
        </authorList>
    </citation>
    <scope>NUCLEOTIDE SEQUENCE [LARGE SCALE GENOMIC DNA]</scope>
    <source>
        <strain evidence="8 9">AM34-3LB</strain>
    </source>
</reference>
<dbReference type="PANTHER" id="PTHR30627">
    <property type="entry name" value="PEPTIDOGLYCAN D,D-TRANSPEPTIDASE"/>
    <property type="match status" value="1"/>
</dbReference>
<organism evidence="8 9">
    <name type="scientific">Anaerobutyricum hallii</name>
    <dbReference type="NCBI Taxonomy" id="39488"/>
    <lineage>
        <taxon>Bacteria</taxon>
        <taxon>Bacillati</taxon>
        <taxon>Bacillota</taxon>
        <taxon>Clostridia</taxon>
        <taxon>Lachnospirales</taxon>
        <taxon>Lachnospiraceae</taxon>
        <taxon>Anaerobutyricum</taxon>
    </lineage>
</organism>
<keyword evidence="5" id="KW-1133">Transmembrane helix</keyword>
<sequence length="701" mass="77999">MAKKKKADRRLTTPMKGKLILVFGGIIFLFLILVVKLCYVTATKGKEYETAVLSQQKHDSTILPFERGKIYDRNGNILATNEKIYTLILEPQNILLQDKKYEEATINALHEYFGFSKSKLKKTIEDNPYSYYEVYKKNMTYDEVEKFQKFLDLADASTKGVSKAKKAKIESAKMVKGVSFEEDYKRVYPYNSLACRVLGYTSSGNVGNWGIEQYYNSQLNGVNGRAYYYFNEELDQEQSVKEPKNGNSVVSTIDMQIQKIIEQKLKDFDDKIGSKVTNILVMNPQNGEILGMTSSYPYNLNKPMDEKSLLSLYSQSEIDKMKAYTKQKQAEEATDSEDTSEDSKDGTKKKTDDQKTIYDAFNELWRNSIISDTNEPGSTYKPFTVATGLESGALTGNENYFCTGSLMVGKRNIGCSHVHGNITLKDAVAKSCNVAMMNIGFKEGADTFYKYQNIFGFGRSTGIDLPGETDTKSLVYNASNYSNSVTLATNAFGQNFNCTMMQMAAGFCSLINGGNYYRPHIAKQIQSDNGAVVKDIGKEVLRKTISEETSATIRSYMQQTVESGTGTKAQIEGYSIGGKTGTAEKIPRNKKDYYISFIGFTPVESPQLLIYVTIDEPNVSFQANAGLAVELEKACMEEIVDVLGIKPETTDTSNTDNASTEQKDDTTSATTEASSNTAKNKENTSSSTTKSKKNTKDAANQ</sequence>
<comment type="similarity">
    <text evidence="2">Belongs to the transpeptidase family.</text>
</comment>
<gene>
    <name evidence="8" type="ORF">DW833_01290</name>
</gene>
<evidence type="ECO:0000259" key="6">
    <source>
        <dbReference type="Pfam" id="PF00905"/>
    </source>
</evidence>
<evidence type="ECO:0000256" key="3">
    <source>
        <dbReference type="ARBA" id="ARBA00023136"/>
    </source>
</evidence>
<comment type="subcellular location">
    <subcellularLocation>
        <location evidence="1">Membrane</location>
    </subcellularLocation>
</comment>
<feature type="region of interest" description="Disordered" evidence="4">
    <location>
        <begin position="323"/>
        <end position="352"/>
    </location>
</feature>
<dbReference type="InterPro" id="IPR005311">
    <property type="entry name" value="PBP_dimer"/>
</dbReference>
<keyword evidence="9" id="KW-1185">Reference proteome</keyword>
<dbReference type="GO" id="GO:0008658">
    <property type="term" value="F:penicillin binding"/>
    <property type="evidence" value="ECO:0007669"/>
    <property type="project" value="InterPro"/>
</dbReference>
<protein>
    <submittedName>
        <fullName evidence="8">Penicillin-binding protein 2</fullName>
    </submittedName>
</protein>
<dbReference type="Pfam" id="PF03717">
    <property type="entry name" value="PBP_dimer"/>
    <property type="match status" value="1"/>
</dbReference>
<dbReference type="Pfam" id="PF00905">
    <property type="entry name" value="Transpeptidase"/>
    <property type="match status" value="1"/>
</dbReference>
<evidence type="ECO:0000313" key="9">
    <source>
        <dbReference type="Proteomes" id="UP000284621"/>
    </source>
</evidence>
<dbReference type="PANTHER" id="PTHR30627:SF1">
    <property type="entry name" value="PEPTIDOGLYCAN D,D-TRANSPEPTIDASE FTSI"/>
    <property type="match status" value="1"/>
</dbReference>
<dbReference type="GO" id="GO:0005886">
    <property type="term" value="C:plasma membrane"/>
    <property type="evidence" value="ECO:0007669"/>
    <property type="project" value="TreeGrafter"/>
</dbReference>
<dbReference type="InterPro" id="IPR050515">
    <property type="entry name" value="Beta-lactam/transpept"/>
</dbReference>
<evidence type="ECO:0000256" key="2">
    <source>
        <dbReference type="ARBA" id="ARBA00007171"/>
    </source>
</evidence>
<keyword evidence="3 5" id="KW-0472">Membrane</keyword>
<proteinExistence type="inferred from homology"/>